<evidence type="ECO:0000256" key="3">
    <source>
        <dbReference type="ARBA" id="ARBA00022614"/>
    </source>
</evidence>
<feature type="domain" description="Leucine-rich repeat and WD repeat-containing protein 1 WD" evidence="5">
    <location>
        <begin position="174"/>
        <end position="328"/>
    </location>
</feature>
<dbReference type="OrthoDB" id="7318948at2759"/>
<dbReference type="Gene3D" id="2.130.10.10">
    <property type="entry name" value="YVTN repeat-like/Quinoprotein amine dehydrogenase"/>
    <property type="match status" value="1"/>
</dbReference>
<dbReference type="GO" id="GO:0005664">
    <property type="term" value="C:nuclear origin of replication recognition complex"/>
    <property type="evidence" value="ECO:0007669"/>
    <property type="project" value="TreeGrafter"/>
</dbReference>
<dbReference type="PROSITE" id="PS50082">
    <property type="entry name" value="WD_REPEATS_2"/>
    <property type="match status" value="1"/>
</dbReference>
<comment type="subcellular location">
    <subcellularLocation>
        <location evidence="1">Chromosome</location>
    </subcellularLocation>
</comment>
<protein>
    <recommendedName>
        <fullName evidence="5">Leucine-rich repeat and WD repeat-containing protein 1 WD domain-containing protein</fullName>
    </recommendedName>
</protein>
<evidence type="ECO:0000313" key="7">
    <source>
        <dbReference type="Proteomes" id="UP000663879"/>
    </source>
</evidence>
<dbReference type="EMBL" id="CAJNOC010000018">
    <property type="protein sequence ID" value="CAF0706544.1"/>
    <property type="molecule type" value="Genomic_DNA"/>
</dbReference>
<organism evidence="6 7">
    <name type="scientific">Brachionus calyciflorus</name>
    <dbReference type="NCBI Taxonomy" id="104777"/>
    <lineage>
        <taxon>Eukaryota</taxon>
        <taxon>Metazoa</taxon>
        <taxon>Spiralia</taxon>
        <taxon>Gnathifera</taxon>
        <taxon>Rotifera</taxon>
        <taxon>Eurotatoria</taxon>
        <taxon>Monogononta</taxon>
        <taxon>Pseudotrocha</taxon>
        <taxon>Ploima</taxon>
        <taxon>Brachionidae</taxon>
        <taxon>Brachionus</taxon>
    </lineage>
</organism>
<feature type="repeat" description="WD" evidence="4">
    <location>
        <begin position="290"/>
        <end position="325"/>
    </location>
</feature>
<dbReference type="GO" id="GO:0003682">
    <property type="term" value="F:chromatin binding"/>
    <property type="evidence" value="ECO:0007669"/>
    <property type="project" value="TreeGrafter"/>
</dbReference>
<name>A0A813M2K4_9BILA</name>
<dbReference type="GO" id="GO:0006325">
    <property type="term" value="P:chromatin organization"/>
    <property type="evidence" value="ECO:0007669"/>
    <property type="project" value="TreeGrafter"/>
</dbReference>
<comment type="caution">
    <text evidence="6">The sequence shown here is derived from an EMBL/GenBank/DDBJ whole genome shotgun (WGS) entry which is preliminary data.</text>
</comment>
<dbReference type="GO" id="GO:0071169">
    <property type="term" value="P:establishment of protein localization to chromatin"/>
    <property type="evidence" value="ECO:0007669"/>
    <property type="project" value="TreeGrafter"/>
</dbReference>
<dbReference type="InterPro" id="IPR015943">
    <property type="entry name" value="WD40/YVTN_repeat-like_dom_sf"/>
</dbReference>
<keyword evidence="4" id="KW-0853">WD repeat</keyword>
<dbReference type="InterPro" id="IPR036322">
    <property type="entry name" value="WD40_repeat_dom_sf"/>
</dbReference>
<keyword evidence="2" id="KW-0158">Chromosome</keyword>
<dbReference type="SUPFAM" id="SSF50978">
    <property type="entry name" value="WD40 repeat-like"/>
    <property type="match status" value="1"/>
</dbReference>
<dbReference type="InterPro" id="IPR052489">
    <property type="entry name" value="LRWD1"/>
</dbReference>
<evidence type="ECO:0000256" key="4">
    <source>
        <dbReference type="PROSITE-ProRule" id="PRU00221"/>
    </source>
</evidence>
<gene>
    <name evidence="6" type="ORF">OXX778_LOCUS382</name>
</gene>
<dbReference type="PANTHER" id="PTHR24370">
    <property type="entry name" value="OPTICIN"/>
    <property type="match status" value="1"/>
</dbReference>
<dbReference type="SMART" id="SM00320">
    <property type="entry name" value="WD40"/>
    <property type="match status" value="4"/>
</dbReference>
<dbReference type="PANTHER" id="PTHR24370:SF10">
    <property type="entry name" value="LEUCINE-RICH REPEAT AND WD REPEAT-CONTAINING PROTEIN 1"/>
    <property type="match status" value="1"/>
</dbReference>
<proteinExistence type="predicted"/>
<dbReference type="Proteomes" id="UP000663879">
    <property type="component" value="Unassembled WGS sequence"/>
</dbReference>
<evidence type="ECO:0000259" key="5">
    <source>
        <dbReference type="Pfam" id="PF23215"/>
    </source>
</evidence>
<sequence>MDRQNSYESVSDFAISKFKESLLNDEENHFNLMEDYNFPHWIEITDKVQSVWLKSYSDKLKIYNDDSQIDTLFNQFRTYMSKIMSKRSEYQALKKYIDYVIEFRINQIRTASFDDENDQKENVNNDENINKLALKAVVKLDALNLKPIKDLNSDLSLKKQEYIKNMNLFVVENLIRAHSKDGNINDNTTLVTDVAFEIDQEHVFGFLDNIPKYTNLFATCGNNIVNIIDSETGKIIKRFNDDLLMNRNKESFNCLAWSILNKNVSVLACAGAHGQIKIIVPKYSSCFSRIDAHTAPITCLLFHYKYSDILLSASDDNTIKIWRISLKEGSSDLDSECSNELLNTIQIGDNQTKTKETIFSMCFVSNDYFLIATRNNIYNIKLSDEILFGQKFDSPMEIQNESMTNEDVINFMTSKPKTKEYLTATPTKMIGISAQNMIYEELIIANKIIYYKDILFANLLNSNFVYIINISSELNEFNEENLVLKVVSNIKVDEGKSTEINKINLYKEEDSIIILKSSSDGNFYLIFLNETLDNYIRSMRYITPTDYVIKPYSDPGKKTNIKNYGLMEKPSVISTVYNSKVLISVTNQNMIVTLRKP</sequence>
<dbReference type="InterPro" id="IPR056160">
    <property type="entry name" value="WD_LRWD1"/>
</dbReference>
<dbReference type="InterPro" id="IPR001680">
    <property type="entry name" value="WD40_rpt"/>
</dbReference>
<evidence type="ECO:0000313" key="6">
    <source>
        <dbReference type="EMBL" id="CAF0706544.1"/>
    </source>
</evidence>
<keyword evidence="7" id="KW-1185">Reference proteome</keyword>
<evidence type="ECO:0000256" key="1">
    <source>
        <dbReference type="ARBA" id="ARBA00004286"/>
    </source>
</evidence>
<dbReference type="PROSITE" id="PS50294">
    <property type="entry name" value="WD_REPEATS_REGION"/>
    <property type="match status" value="1"/>
</dbReference>
<keyword evidence="3" id="KW-0433">Leucine-rich repeat</keyword>
<accession>A0A813M2K4</accession>
<reference evidence="6" key="1">
    <citation type="submission" date="2021-02" db="EMBL/GenBank/DDBJ databases">
        <authorList>
            <person name="Nowell W R."/>
        </authorList>
    </citation>
    <scope>NUCLEOTIDE SEQUENCE</scope>
    <source>
        <strain evidence="6">Ploen Becks lab</strain>
    </source>
</reference>
<dbReference type="AlphaFoldDB" id="A0A813M2K4"/>
<dbReference type="Pfam" id="PF23215">
    <property type="entry name" value="WD_LRWD1"/>
    <property type="match status" value="1"/>
</dbReference>
<evidence type="ECO:0000256" key="2">
    <source>
        <dbReference type="ARBA" id="ARBA00022454"/>
    </source>
</evidence>